<proteinExistence type="inferred from homology"/>
<dbReference type="InterPro" id="IPR001372">
    <property type="entry name" value="Dynein_light_chain_typ-1/2"/>
</dbReference>
<evidence type="ECO:0000256" key="4">
    <source>
        <dbReference type="ARBA" id="ARBA00015062"/>
    </source>
</evidence>
<dbReference type="GO" id="GO:0030286">
    <property type="term" value="C:dynein complex"/>
    <property type="evidence" value="ECO:0007669"/>
    <property type="project" value="InterPro"/>
</dbReference>
<dbReference type="Pfam" id="PF05020">
    <property type="entry name" value="zf-NPL4"/>
    <property type="match status" value="1"/>
</dbReference>
<keyword evidence="8" id="KW-0509">mRNA transport</keyword>
<sequence length="799" mass="90231">MGDRKAVIKNADMTEEMQTEAIDCATQALEKYNIEKDIAAYIKKEFDKKFNPTWHCIKPNLFNKMSSQQKERVVIDDVDHALSLLDGKIKKEGTSCTHGPRQKCVDCLPLDPYDEKYLADKGIKHMSFHSYVHKLSDLHGKGTRSKNMLETLNYKINLDCHRHRPFPEGICTECRPPTVTLSRQPFRHVDNIEFEMTPFCQRIGFLIGKYEQFSEVPLGIKAVVCAIYEPLQNSNENSVGFEINENGEENGEEEKKYLNVKVDQLCSWLGMKRIGWIFTDLWNESTTLGTVKCIRNEDSFLLSASECITAGNLQSHFKNATNYCDTGYFGSKFVTQLAWAREKPLNEKHYITSVQYTEKNERGEEVFRDGRPMPVEYLLVDVPCGVRKVPNYTFPRGKEGKEFPVENRSEIGQTQVFLNITLGNENEAKKWLQESTNFATLIMLIGEIGRQIPRTKIKTTTKTTATSKTNNNVVGDVGGSAGVNLPKEALEGRDSFLLSASECITAGNLQSHFKNATNYCDTGYFGSKFVTVVASGNSSKGIDLHGYQVSNQCTAMVEANILCPTKTHPELAWARETPLNEKHYITSVQYTEKNERGEEVFRDGRPMPVEYLLVDVPCGVRKVLNYTFSRGKEGKEFPVENRSEIGQTQELNDISKYFNSFKFPDQFLEMASNLHFLLFLYTNNFVPFSKEEIKNLAQIVVKKDENEAKKWLQESTNLATLIMLIGEIGREIPRTKIKTTTKATATSQTNNNNIVAGEVGTAGGSSGNNNNEAGGQQQPEWTCKHCTMLNPENLVDCSM</sequence>
<comment type="similarity">
    <text evidence="3">Belongs to the NPL4 family.</text>
</comment>
<dbReference type="InterPro" id="IPR037518">
    <property type="entry name" value="MPN"/>
</dbReference>
<dbReference type="GO" id="GO:0005874">
    <property type="term" value="C:microtubule"/>
    <property type="evidence" value="ECO:0007669"/>
    <property type="project" value="UniProtKB-KW"/>
</dbReference>
<evidence type="ECO:0000256" key="8">
    <source>
        <dbReference type="ARBA" id="ARBA00022816"/>
    </source>
</evidence>
<keyword evidence="6" id="KW-0963">Cytoplasm</keyword>
<evidence type="ECO:0000256" key="12">
    <source>
        <dbReference type="SAM" id="MobiDB-lite"/>
    </source>
</evidence>
<keyword evidence="9" id="KW-0653">Protein transport</keyword>
<dbReference type="Pfam" id="PF05021">
    <property type="entry name" value="NPL4"/>
    <property type="match status" value="3"/>
</dbReference>
<keyword evidence="11" id="KW-0539">Nucleus</keyword>
<dbReference type="PANTHER" id="PTHR12710:SF0">
    <property type="entry name" value="NUCLEAR PROTEIN LOCALIZATION PROTEIN 4 HOMOLOG"/>
    <property type="match status" value="1"/>
</dbReference>
<evidence type="ECO:0000313" key="14">
    <source>
        <dbReference type="Proteomes" id="UP000887560"/>
    </source>
</evidence>
<organism evidence="14 15">
    <name type="scientific">Meloidogyne floridensis</name>
    <dbReference type="NCBI Taxonomy" id="298350"/>
    <lineage>
        <taxon>Eukaryota</taxon>
        <taxon>Metazoa</taxon>
        <taxon>Ecdysozoa</taxon>
        <taxon>Nematoda</taxon>
        <taxon>Chromadorea</taxon>
        <taxon>Rhabditida</taxon>
        <taxon>Tylenchina</taxon>
        <taxon>Tylenchomorpha</taxon>
        <taxon>Tylenchoidea</taxon>
        <taxon>Meloidogynidae</taxon>
        <taxon>Meloidogyninae</taxon>
        <taxon>Meloidogyne</taxon>
    </lineage>
</organism>
<evidence type="ECO:0000256" key="2">
    <source>
        <dbReference type="ARBA" id="ARBA00004245"/>
    </source>
</evidence>
<evidence type="ECO:0000256" key="11">
    <source>
        <dbReference type="ARBA" id="ARBA00023242"/>
    </source>
</evidence>
<dbReference type="InterPro" id="IPR016563">
    <property type="entry name" value="Npl4"/>
</dbReference>
<evidence type="ECO:0000313" key="15">
    <source>
        <dbReference type="WBParaSite" id="scf7180000418822.g2968"/>
    </source>
</evidence>
<comment type="subcellular location">
    <subcellularLocation>
        <location evidence="2">Cytoplasm</location>
        <location evidence="2">Cytoskeleton</location>
    </subcellularLocation>
    <subcellularLocation>
        <location evidence="1">Nucleus</location>
    </subcellularLocation>
</comment>
<dbReference type="InterPro" id="IPR007717">
    <property type="entry name" value="NPL4_C"/>
</dbReference>
<feature type="region of interest" description="Disordered" evidence="12">
    <location>
        <begin position="754"/>
        <end position="778"/>
    </location>
</feature>
<name>A0A915NHV8_9BILA</name>
<dbReference type="AlphaFoldDB" id="A0A915NHV8"/>
<protein>
    <recommendedName>
        <fullName evidence="4">Dynein light chain 1, cytoplasmic</fullName>
    </recommendedName>
</protein>
<keyword evidence="7" id="KW-0493">Microtubule</keyword>
<keyword evidence="14" id="KW-1185">Reference proteome</keyword>
<dbReference type="Pfam" id="PF01221">
    <property type="entry name" value="Dynein_light"/>
    <property type="match status" value="1"/>
</dbReference>
<dbReference type="SMART" id="SM01375">
    <property type="entry name" value="Dynein_light"/>
    <property type="match status" value="1"/>
</dbReference>
<dbReference type="CDD" id="cd21452">
    <property type="entry name" value="DLC-like_DYNLL1_DYNLL2"/>
    <property type="match status" value="1"/>
</dbReference>
<evidence type="ECO:0000256" key="7">
    <source>
        <dbReference type="ARBA" id="ARBA00022701"/>
    </source>
</evidence>
<feature type="domain" description="MPN" evidence="13">
    <location>
        <begin position="178"/>
        <end position="329"/>
    </location>
</feature>
<accession>A0A915NHV8</accession>
<dbReference type="FunFam" id="3.30.740.10:FF:000005">
    <property type="entry name" value="Dynein light chain"/>
    <property type="match status" value="1"/>
</dbReference>
<keyword evidence="5" id="KW-0813">Transport</keyword>
<dbReference type="PROSITE" id="PS50249">
    <property type="entry name" value="MPN"/>
    <property type="match status" value="1"/>
</dbReference>
<dbReference type="GO" id="GO:0015031">
    <property type="term" value="P:protein transport"/>
    <property type="evidence" value="ECO:0007669"/>
    <property type="project" value="UniProtKB-KW"/>
</dbReference>
<reference evidence="15" key="1">
    <citation type="submission" date="2022-11" db="UniProtKB">
        <authorList>
            <consortium name="WormBaseParasite"/>
        </authorList>
    </citation>
    <scope>IDENTIFICATION</scope>
</reference>
<evidence type="ECO:0000256" key="10">
    <source>
        <dbReference type="ARBA" id="ARBA00023212"/>
    </source>
</evidence>
<dbReference type="GO" id="GO:0043130">
    <property type="term" value="F:ubiquitin binding"/>
    <property type="evidence" value="ECO:0007669"/>
    <property type="project" value="TreeGrafter"/>
</dbReference>
<dbReference type="GO" id="GO:0006511">
    <property type="term" value="P:ubiquitin-dependent protein catabolic process"/>
    <property type="evidence" value="ECO:0007669"/>
    <property type="project" value="InterPro"/>
</dbReference>
<evidence type="ECO:0000256" key="5">
    <source>
        <dbReference type="ARBA" id="ARBA00022448"/>
    </source>
</evidence>
<dbReference type="InterPro" id="IPR037177">
    <property type="entry name" value="DLC_sf"/>
</dbReference>
<evidence type="ECO:0000256" key="6">
    <source>
        <dbReference type="ARBA" id="ARBA00022490"/>
    </source>
</evidence>
<evidence type="ECO:0000256" key="9">
    <source>
        <dbReference type="ARBA" id="ARBA00022927"/>
    </source>
</evidence>
<dbReference type="GO" id="GO:0051028">
    <property type="term" value="P:mRNA transport"/>
    <property type="evidence" value="ECO:0007669"/>
    <property type="project" value="UniProtKB-KW"/>
</dbReference>
<dbReference type="PANTHER" id="PTHR12710">
    <property type="entry name" value="NUCLEAR PROTEIN LOCALIZATION 4"/>
    <property type="match status" value="1"/>
</dbReference>
<dbReference type="GO" id="GO:0005634">
    <property type="term" value="C:nucleus"/>
    <property type="evidence" value="ECO:0007669"/>
    <property type="project" value="UniProtKB-SubCell"/>
</dbReference>
<evidence type="ECO:0000256" key="1">
    <source>
        <dbReference type="ARBA" id="ARBA00004123"/>
    </source>
</evidence>
<dbReference type="InterPro" id="IPR007716">
    <property type="entry name" value="NPL4_Zn-bd_put"/>
</dbReference>
<evidence type="ECO:0000259" key="13">
    <source>
        <dbReference type="PROSITE" id="PS50249"/>
    </source>
</evidence>
<dbReference type="Gene3D" id="3.30.740.10">
    <property type="entry name" value="Protein Inhibitor Of Neuronal Nitric Oxide Synthase"/>
    <property type="match status" value="1"/>
</dbReference>
<dbReference type="Proteomes" id="UP000887560">
    <property type="component" value="Unplaced"/>
</dbReference>
<dbReference type="WBParaSite" id="scf7180000418822.g2968">
    <property type="protein sequence ID" value="scf7180000418822.g2968"/>
    <property type="gene ID" value="scf7180000418822.g2968"/>
</dbReference>
<dbReference type="SUPFAM" id="SSF54648">
    <property type="entry name" value="DLC"/>
    <property type="match status" value="1"/>
</dbReference>
<dbReference type="CDD" id="cd08061">
    <property type="entry name" value="MPN_NPL4"/>
    <property type="match status" value="1"/>
</dbReference>
<evidence type="ECO:0000256" key="3">
    <source>
        <dbReference type="ARBA" id="ARBA00011025"/>
    </source>
</evidence>
<dbReference type="GO" id="GO:0007017">
    <property type="term" value="P:microtubule-based process"/>
    <property type="evidence" value="ECO:0007669"/>
    <property type="project" value="InterPro"/>
</dbReference>
<keyword evidence="10" id="KW-0206">Cytoskeleton</keyword>
<dbReference type="GO" id="GO:0031625">
    <property type="term" value="F:ubiquitin protein ligase binding"/>
    <property type="evidence" value="ECO:0007669"/>
    <property type="project" value="TreeGrafter"/>
</dbReference>